<organism evidence="2 3">
    <name type="scientific">Hansschlegelia zhihuaiae</name>
    <dbReference type="NCBI Taxonomy" id="405005"/>
    <lineage>
        <taxon>Bacteria</taxon>
        <taxon>Pseudomonadati</taxon>
        <taxon>Pseudomonadota</taxon>
        <taxon>Alphaproteobacteria</taxon>
        <taxon>Hyphomicrobiales</taxon>
        <taxon>Methylopilaceae</taxon>
        <taxon>Hansschlegelia</taxon>
    </lineage>
</organism>
<accession>A0A4V1KJU0</accession>
<dbReference type="EMBL" id="RYFI01000001">
    <property type="protein sequence ID" value="RXF75362.1"/>
    <property type="molecule type" value="Genomic_DNA"/>
</dbReference>
<dbReference type="RefSeq" id="WP_128775540.1">
    <property type="nucleotide sequence ID" value="NZ_RYFI01000001.1"/>
</dbReference>
<dbReference type="Proteomes" id="UP000289708">
    <property type="component" value="Unassembled WGS sequence"/>
</dbReference>
<evidence type="ECO:0000256" key="1">
    <source>
        <dbReference type="SAM" id="MobiDB-lite"/>
    </source>
</evidence>
<comment type="caution">
    <text evidence="2">The sequence shown here is derived from an EMBL/GenBank/DDBJ whole genome shotgun (WGS) entry which is preliminary data.</text>
</comment>
<feature type="region of interest" description="Disordered" evidence="1">
    <location>
        <begin position="25"/>
        <end position="45"/>
    </location>
</feature>
<name>A0A4V1KJU0_9HYPH</name>
<proteinExistence type="predicted"/>
<sequence>MTEASESGAVDYVRAIEEARAYLARRDRQAGSRAPGRGGVWAAMPSDGDLRYPMPALDPARR</sequence>
<dbReference type="AlphaFoldDB" id="A0A4V1KJU0"/>
<reference evidence="2 3" key="1">
    <citation type="submission" date="2018-12" db="EMBL/GenBank/DDBJ databases">
        <title>bacterium Hansschlegelia zhihuaiae S113.</title>
        <authorList>
            <person name="He J."/>
        </authorList>
    </citation>
    <scope>NUCLEOTIDE SEQUENCE [LARGE SCALE GENOMIC DNA]</scope>
    <source>
        <strain evidence="2 3">S 113</strain>
    </source>
</reference>
<gene>
    <name evidence="2" type="ORF">EK403_00395</name>
</gene>
<evidence type="ECO:0000313" key="3">
    <source>
        <dbReference type="Proteomes" id="UP000289708"/>
    </source>
</evidence>
<keyword evidence="3" id="KW-1185">Reference proteome</keyword>
<protein>
    <submittedName>
        <fullName evidence="2">Uncharacterized protein</fullName>
    </submittedName>
</protein>
<evidence type="ECO:0000313" key="2">
    <source>
        <dbReference type="EMBL" id="RXF75362.1"/>
    </source>
</evidence>